<dbReference type="EMBL" id="HBUE01040160">
    <property type="protein sequence ID" value="CAG6460376.1"/>
    <property type="molecule type" value="Transcribed_RNA"/>
</dbReference>
<dbReference type="EMBL" id="HBUE01040164">
    <property type="protein sequence ID" value="CAG6460383.1"/>
    <property type="molecule type" value="Transcribed_RNA"/>
</dbReference>
<name>A0A8D8AN26_CULPI</name>
<dbReference type="EMBL" id="HBUE01040159">
    <property type="protein sequence ID" value="CAG6460374.1"/>
    <property type="molecule type" value="Transcribed_RNA"/>
</dbReference>
<evidence type="ECO:0000313" key="2">
    <source>
        <dbReference type="EMBL" id="CAG6460374.1"/>
    </source>
</evidence>
<dbReference type="EMBL" id="HBUE01286041">
    <property type="protein sequence ID" value="CAG6571486.1"/>
    <property type="molecule type" value="Transcribed_RNA"/>
</dbReference>
<dbReference type="EMBL" id="HBUE01040163">
    <property type="protein sequence ID" value="CAG6460381.1"/>
    <property type="molecule type" value="Transcribed_RNA"/>
</dbReference>
<protein>
    <submittedName>
        <fullName evidence="2">(northern house mosquito) hypothetical protein</fullName>
    </submittedName>
</protein>
<dbReference type="EMBL" id="HBUE01180443">
    <property type="protein sequence ID" value="CAG6519931.1"/>
    <property type="molecule type" value="Transcribed_RNA"/>
</dbReference>
<dbReference type="EMBL" id="HBUE01180441">
    <property type="protein sequence ID" value="CAG6519926.1"/>
    <property type="molecule type" value="Transcribed_RNA"/>
</dbReference>
<dbReference type="EMBL" id="HBUE01180440">
    <property type="protein sequence ID" value="CAG6519924.1"/>
    <property type="molecule type" value="Transcribed_RNA"/>
</dbReference>
<dbReference type="EMBL" id="HBUE01040156">
    <property type="protein sequence ID" value="CAG6460371.1"/>
    <property type="molecule type" value="Transcribed_RNA"/>
</dbReference>
<feature type="region of interest" description="Disordered" evidence="1">
    <location>
        <begin position="1"/>
        <end position="21"/>
    </location>
</feature>
<dbReference type="AlphaFoldDB" id="A0A8D8AN26"/>
<dbReference type="EMBL" id="HBUE01286043">
    <property type="protein sequence ID" value="CAG6571491.1"/>
    <property type="molecule type" value="Transcribed_RNA"/>
</dbReference>
<feature type="compositionally biased region" description="Gly residues" evidence="1">
    <location>
        <begin position="93"/>
        <end position="102"/>
    </location>
</feature>
<dbReference type="EMBL" id="HBUE01040166">
    <property type="protein sequence ID" value="CAG6460387.1"/>
    <property type="molecule type" value="Transcribed_RNA"/>
</dbReference>
<dbReference type="EMBL" id="HBUE01040162">
    <property type="protein sequence ID" value="CAG6460379.1"/>
    <property type="molecule type" value="Transcribed_RNA"/>
</dbReference>
<dbReference type="EMBL" id="HBUE01040168">
    <property type="protein sequence ID" value="CAG6460392.1"/>
    <property type="molecule type" value="Transcribed_RNA"/>
</dbReference>
<dbReference type="EMBL" id="HBUE01040165">
    <property type="protein sequence ID" value="CAG6460385.1"/>
    <property type="molecule type" value="Transcribed_RNA"/>
</dbReference>
<proteinExistence type="predicted"/>
<dbReference type="EMBL" id="HBUE01286044">
    <property type="protein sequence ID" value="CAG6571493.1"/>
    <property type="molecule type" value="Transcribed_RNA"/>
</dbReference>
<accession>A0A8D8AN26</accession>
<evidence type="ECO:0000256" key="1">
    <source>
        <dbReference type="SAM" id="MobiDB-lite"/>
    </source>
</evidence>
<organism evidence="2">
    <name type="scientific">Culex pipiens</name>
    <name type="common">House mosquito</name>
    <dbReference type="NCBI Taxonomy" id="7175"/>
    <lineage>
        <taxon>Eukaryota</taxon>
        <taxon>Metazoa</taxon>
        <taxon>Ecdysozoa</taxon>
        <taxon>Arthropoda</taxon>
        <taxon>Hexapoda</taxon>
        <taxon>Insecta</taxon>
        <taxon>Pterygota</taxon>
        <taxon>Neoptera</taxon>
        <taxon>Endopterygota</taxon>
        <taxon>Diptera</taxon>
        <taxon>Nematocera</taxon>
        <taxon>Culicoidea</taxon>
        <taxon>Culicidae</taxon>
        <taxon>Culicinae</taxon>
        <taxon>Culicini</taxon>
        <taxon>Culex</taxon>
        <taxon>Culex</taxon>
    </lineage>
</organism>
<dbReference type="EMBL" id="HBUE01286042">
    <property type="protein sequence ID" value="CAG6571488.1"/>
    <property type="molecule type" value="Transcribed_RNA"/>
</dbReference>
<reference evidence="2" key="1">
    <citation type="submission" date="2021-05" db="EMBL/GenBank/DDBJ databases">
        <authorList>
            <person name="Alioto T."/>
            <person name="Alioto T."/>
            <person name="Gomez Garrido J."/>
        </authorList>
    </citation>
    <scope>NUCLEOTIDE SEQUENCE</scope>
</reference>
<feature type="region of interest" description="Disordered" evidence="1">
    <location>
        <begin position="56"/>
        <end position="102"/>
    </location>
</feature>
<dbReference type="EMBL" id="HBUE01180442">
    <property type="protein sequence ID" value="CAG6519929.1"/>
    <property type="molecule type" value="Transcribed_RNA"/>
</dbReference>
<dbReference type="EMBL" id="HBUE01040167">
    <property type="protein sequence ID" value="CAG6460389.1"/>
    <property type="molecule type" value="Transcribed_RNA"/>
</dbReference>
<sequence>MRGVQPRWRTAGHRRQGRPGCHIPERSCLEIVEPAARRVQRLFHLPVTRARVRLPKIARNRGENQQDQMAPSQEPVALSAVHQRQDDKAVEGVGTGQTGRGV</sequence>